<gene>
    <name evidence="2" type="ORF">DH2020_001475</name>
</gene>
<name>A0ABR0XZW3_REHGL</name>
<feature type="domain" description="Zinc knuckle CX2CX4HX4C" evidence="1">
    <location>
        <begin position="98"/>
        <end position="145"/>
    </location>
</feature>
<reference evidence="2 3" key="1">
    <citation type="journal article" date="2021" name="Comput. Struct. Biotechnol. J.">
        <title>De novo genome assembly of the potent medicinal plant Rehmannia glutinosa using nanopore technology.</title>
        <authorList>
            <person name="Ma L."/>
            <person name="Dong C."/>
            <person name="Song C."/>
            <person name="Wang X."/>
            <person name="Zheng X."/>
            <person name="Niu Y."/>
            <person name="Chen S."/>
            <person name="Feng W."/>
        </authorList>
    </citation>
    <scope>NUCLEOTIDE SEQUENCE [LARGE SCALE GENOMIC DNA]</scope>
    <source>
        <strain evidence="2">DH-2019</strain>
    </source>
</reference>
<evidence type="ECO:0000313" key="2">
    <source>
        <dbReference type="EMBL" id="KAK6164611.1"/>
    </source>
</evidence>
<accession>A0ABR0XZW3</accession>
<comment type="caution">
    <text evidence="2">The sequence shown here is derived from an EMBL/GenBank/DDBJ whole genome shotgun (WGS) entry which is preliminary data.</text>
</comment>
<dbReference type="EMBL" id="JABTTQ020000001">
    <property type="protein sequence ID" value="KAK6164611.1"/>
    <property type="molecule type" value="Genomic_DNA"/>
</dbReference>
<dbReference type="Pfam" id="PF14392">
    <property type="entry name" value="zf-CCHC_4"/>
    <property type="match status" value="1"/>
</dbReference>
<dbReference type="InterPro" id="IPR025836">
    <property type="entry name" value="Zn_knuckle_CX2CX4HX4C"/>
</dbReference>
<keyword evidence="3" id="KW-1185">Reference proteome</keyword>
<dbReference type="InterPro" id="IPR040256">
    <property type="entry name" value="At4g02000-like"/>
</dbReference>
<sequence length="345" mass="40043">MPATARMRRKEDMNWVLENQPWHYEGGLFAIKALKENEQPSTITIQHSAFWVRAYDIPIACINPSVAKTLVGQLGEISALDHSTEGLFRKFLRFKVNLDLTNPLQRSITIRIKGNTLTISLKYESLPIYCFCCGFIGPFFHNCEYYDCNKCMDTSSMKNGSWLKASPLKRTPQICPSPSTARRQIITKGMRWNVEKGTNALVWKDPWVQDLPNFRISTPHRDWLDDIRVYELMHEEYAGWNIAKLREMFNTQEVAAIRSIPLVSTMRRDKILWYYTKNGIYSVQSGYRVAKQDQGFSCATTSSSGTDAKIWRWMWRSEVPPPKIKIFLWKCLKNILPVKKALIKK</sequence>
<dbReference type="PANTHER" id="PTHR31286:SF167">
    <property type="entry name" value="OS09G0268800 PROTEIN"/>
    <property type="match status" value="1"/>
</dbReference>
<dbReference type="Proteomes" id="UP001318860">
    <property type="component" value="Unassembled WGS sequence"/>
</dbReference>
<evidence type="ECO:0000259" key="1">
    <source>
        <dbReference type="Pfam" id="PF14392"/>
    </source>
</evidence>
<protein>
    <recommendedName>
        <fullName evidence="1">Zinc knuckle CX2CX4HX4C domain-containing protein</fullName>
    </recommendedName>
</protein>
<organism evidence="2 3">
    <name type="scientific">Rehmannia glutinosa</name>
    <name type="common">Chinese foxglove</name>
    <dbReference type="NCBI Taxonomy" id="99300"/>
    <lineage>
        <taxon>Eukaryota</taxon>
        <taxon>Viridiplantae</taxon>
        <taxon>Streptophyta</taxon>
        <taxon>Embryophyta</taxon>
        <taxon>Tracheophyta</taxon>
        <taxon>Spermatophyta</taxon>
        <taxon>Magnoliopsida</taxon>
        <taxon>eudicotyledons</taxon>
        <taxon>Gunneridae</taxon>
        <taxon>Pentapetalae</taxon>
        <taxon>asterids</taxon>
        <taxon>lamiids</taxon>
        <taxon>Lamiales</taxon>
        <taxon>Orobanchaceae</taxon>
        <taxon>Rehmannieae</taxon>
        <taxon>Rehmannia</taxon>
    </lineage>
</organism>
<proteinExistence type="predicted"/>
<evidence type="ECO:0000313" key="3">
    <source>
        <dbReference type="Proteomes" id="UP001318860"/>
    </source>
</evidence>
<dbReference type="PANTHER" id="PTHR31286">
    <property type="entry name" value="GLYCINE-RICH CELL WALL STRUCTURAL PROTEIN 1.8-LIKE"/>
    <property type="match status" value="1"/>
</dbReference>